<accession>A0ABQ7YHJ1</accession>
<dbReference type="Proteomes" id="UP000824890">
    <property type="component" value="Unassembled WGS sequence"/>
</dbReference>
<keyword evidence="1" id="KW-0175">Coiled coil</keyword>
<evidence type="ECO:0000256" key="2">
    <source>
        <dbReference type="SAM" id="MobiDB-lite"/>
    </source>
</evidence>
<evidence type="ECO:0000313" key="3">
    <source>
        <dbReference type="EMBL" id="KAH0867616.1"/>
    </source>
</evidence>
<keyword evidence="4" id="KW-1185">Reference proteome</keyword>
<name>A0ABQ7YHJ1_BRANA</name>
<feature type="region of interest" description="Disordered" evidence="2">
    <location>
        <begin position="29"/>
        <end position="48"/>
    </location>
</feature>
<feature type="coiled-coil region" evidence="1">
    <location>
        <begin position="487"/>
        <end position="514"/>
    </location>
</feature>
<dbReference type="EMBL" id="JAGKQM010000017">
    <property type="protein sequence ID" value="KAH0867616.1"/>
    <property type="molecule type" value="Genomic_DNA"/>
</dbReference>
<feature type="compositionally biased region" description="Polar residues" evidence="2">
    <location>
        <begin position="29"/>
        <end position="42"/>
    </location>
</feature>
<evidence type="ECO:0000256" key="1">
    <source>
        <dbReference type="SAM" id="Coils"/>
    </source>
</evidence>
<feature type="non-terminal residue" evidence="3">
    <location>
        <position position="1"/>
    </location>
</feature>
<protein>
    <submittedName>
        <fullName evidence="3">Uncharacterized protein</fullName>
    </submittedName>
</protein>
<evidence type="ECO:0000313" key="4">
    <source>
        <dbReference type="Proteomes" id="UP000824890"/>
    </source>
</evidence>
<feature type="region of interest" description="Disordered" evidence="2">
    <location>
        <begin position="567"/>
        <end position="613"/>
    </location>
</feature>
<feature type="region of interest" description="Disordered" evidence="2">
    <location>
        <begin position="275"/>
        <end position="297"/>
    </location>
</feature>
<sequence length="613" mass="69063">RAFAELDWSSSANGRAESVFDPARRTAELNPSSIQLGRSPNWTGPAPRTAELNPHSIQLSSLPSWTGPAPRTAELNPCSIQLGRRIMLSKRKSSTNETSPSYAMGSSPLKTNPVAGCLSRSLSATFYLVPEGLLTIRELLGGRPSFWVDFSPKRVRRVVALYRSRFQPDLPTEEGLESSMDGFIPYVPHTKRDRSKPHKDKHLMVDKYMVDRQLSPDNILKDYLDSQAGGISGEQFNFDGLFEFDFPPIEGGSNEVQDFSKAARMVNGVGRIMLSKRKSSTKSRRDRSVPDGSSSQHVGVVPKVEFSADSIDPEEIDAYWTTRGEVKPRLPMLWLLGGRPSFWVDFSPKRVRRVVALYRSRFQPDLPTKEGLESSMDGFIPYVPHTKRDRSKPRKDKHLMVDKYMVDRQLSPDNILKDYLDSQAGGISGEQFNFDGLFEFDFPPIEGGSNEVQDFSKAARMVNGGLLMINRALDTSKQEARMACFKAKVADKEIARLKDELESSRCRERDYSRKSLESSWGVTRRSWIIASVIEPWYAKQTRHMVEKGKYFKIFEVEEEIWEQWEPVPVSPDTVEAETGDPGKAGEVDQSVAPLDMNDYSIGRSMSGDFDLGD</sequence>
<proteinExistence type="predicted"/>
<gene>
    <name evidence="3" type="ORF">HID58_074638</name>
</gene>
<organism evidence="3 4">
    <name type="scientific">Brassica napus</name>
    <name type="common">Rape</name>
    <dbReference type="NCBI Taxonomy" id="3708"/>
    <lineage>
        <taxon>Eukaryota</taxon>
        <taxon>Viridiplantae</taxon>
        <taxon>Streptophyta</taxon>
        <taxon>Embryophyta</taxon>
        <taxon>Tracheophyta</taxon>
        <taxon>Spermatophyta</taxon>
        <taxon>Magnoliopsida</taxon>
        <taxon>eudicotyledons</taxon>
        <taxon>Gunneridae</taxon>
        <taxon>Pentapetalae</taxon>
        <taxon>rosids</taxon>
        <taxon>malvids</taxon>
        <taxon>Brassicales</taxon>
        <taxon>Brassicaceae</taxon>
        <taxon>Brassiceae</taxon>
        <taxon>Brassica</taxon>
    </lineage>
</organism>
<feature type="compositionally biased region" description="Basic residues" evidence="2">
    <location>
        <begin position="275"/>
        <end position="285"/>
    </location>
</feature>
<comment type="caution">
    <text evidence="3">The sequence shown here is derived from an EMBL/GenBank/DDBJ whole genome shotgun (WGS) entry which is preliminary data.</text>
</comment>
<reference evidence="3 4" key="1">
    <citation type="submission" date="2021-05" db="EMBL/GenBank/DDBJ databases">
        <title>Genome Assembly of Synthetic Allotetraploid Brassica napus Reveals Homoeologous Exchanges between Subgenomes.</title>
        <authorList>
            <person name="Davis J.T."/>
        </authorList>
    </citation>
    <scope>NUCLEOTIDE SEQUENCE [LARGE SCALE GENOMIC DNA]</scope>
    <source>
        <strain evidence="4">cv. Da-Ae</strain>
        <tissue evidence="3">Seedling</tissue>
    </source>
</reference>